<evidence type="ECO:0000313" key="1">
    <source>
        <dbReference type="EMBL" id="KUL31526.1"/>
    </source>
</evidence>
<organism evidence="1 2">
    <name type="scientific">Actinoplanes awajinensis subsp. mycoplanecinus</name>
    <dbReference type="NCBI Taxonomy" id="135947"/>
    <lineage>
        <taxon>Bacteria</taxon>
        <taxon>Bacillati</taxon>
        <taxon>Actinomycetota</taxon>
        <taxon>Actinomycetes</taxon>
        <taxon>Micromonosporales</taxon>
        <taxon>Micromonosporaceae</taxon>
        <taxon>Actinoplanes</taxon>
    </lineage>
</organism>
<sequence>MAALLAATALTLTACSGDDDMQAKPETDVNAVVQQHADAVAVIAGQALQNPSLTPHGCTGPNGQISDTIYTVQGVYNLPAPTGEKHLDVIARIRADWKTKGYTITDDRTVAADRGVAAAKTPDGYKLDVETATPDGFAVFVDSPCYERP</sequence>
<dbReference type="Proteomes" id="UP000053244">
    <property type="component" value="Unassembled WGS sequence"/>
</dbReference>
<name>A0A124GA92_9ACTN</name>
<keyword evidence="2" id="KW-1185">Reference proteome</keyword>
<reference evidence="1 2" key="1">
    <citation type="submission" date="2015-10" db="EMBL/GenBank/DDBJ databases">
        <authorList>
            <person name="Gilbert D.G."/>
        </authorList>
    </citation>
    <scope>NUCLEOTIDE SEQUENCE [LARGE SCALE GENOMIC DNA]</scope>
    <source>
        <strain evidence="1 2">NRRL B-16712</strain>
    </source>
</reference>
<dbReference type="EMBL" id="LLZH01000211">
    <property type="protein sequence ID" value="KUL31526.1"/>
    <property type="molecule type" value="Genomic_DNA"/>
</dbReference>
<proteinExistence type="predicted"/>
<gene>
    <name evidence="1" type="ORF">ADL15_21905</name>
</gene>
<comment type="caution">
    <text evidence="1">The sequence shown here is derived from an EMBL/GenBank/DDBJ whole genome shotgun (WGS) entry which is preliminary data.</text>
</comment>
<evidence type="ECO:0000313" key="2">
    <source>
        <dbReference type="Proteomes" id="UP000053244"/>
    </source>
</evidence>
<dbReference type="AlphaFoldDB" id="A0A124GA92"/>
<protein>
    <submittedName>
        <fullName evidence="1">Uncharacterized protein</fullName>
    </submittedName>
</protein>
<accession>A0A124GA92</accession>